<reference evidence="2 3" key="1">
    <citation type="submission" date="2021-05" db="EMBL/GenBank/DDBJ databases">
        <title>A Polyphasic approach of four new species of the genus Ohtaekwangia: Ohtaekwangia histidinii sp. nov., Ohtaekwangia cretensis sp. nov., Ohtaekwangia indiensis sp. nov., Ohtaekwangia reichenbachii sp. nov. from diverse environment.</title>
        <authorList>
            <person name="Octaviana S."/>
        </authorList>
    </citation>
    <scope>NUCLEOTIDE SEQUENCE [LARGE SCALE GENOMIC DNA]</scope>
    <source>
        <strain evidence="2 3">PWU5</strain>
    </source>
</reference>
<dbReference type="EMBL" id="JAHESE010000029">
    <property type="protein sequence ID" value="MBT1711136.1"/>
    <property type="molecule type" value="Genomic_DNA"/>
</dbReference>
<dbReference type="RefSeq" id="WP_254086711.1">
    <property type="nucleotide sequence ID" value="NZ_JAHESE010000029.1"/>
</dbReference>
<accession>A0AAP2E179</accession>
<feature type="signal peptide" evidence="1">
    <location>
        <begin position="1"/>
        <end position="22"/>
    </location>
</feature>
<dbReference type="Proteomes" id="UP001319080">
    <property type="component" value="Unassembled WGS sequence"/>
</dbReference>
<evidence type="ECO:0000313" key="3">
    <source>
        <dbReference type="Proteomes" id="UP001319080"/>
    </source>
</evidence>
<sequence>MKKVMFALGGLVFSVVAANAQAAQPSNAAVSTPTEQTAPQDDKVKIKAEELPQTVKTALEGEEYRGWLINSAYHHKTADTFEVELKNGAETKTIKFDKEGKKIS</sequence>
<keyword evidence="1" id="KW-0732">Signal</keyword>
<dbReference type="AlphaFoldDB" id="A0AAP2E179"/>
<keyword evidence="3" id="KW-1185">Reference proteome</keyword>
<organism evidence="2 3">
    <name type="scientific">Dawidia cretensis</name>
    <dbReference type="NCBI Taxonomy" id="2782350"/>
    <lineage>
        <taxon>Bacteria</taxon>
        <taxon>Pseudomonadati</taxon>
        <taxon>Bacteroidota</taxon>
        <taxon>Cytophagia</taxon>
        <taxon>Cytophagales</taxon>
        <taxon>Chryseotaleaceae</taxon>
        <taxon>Dawidia</taxon>
    </lineage>
</organism>
<comment type="caution">
    <text evidence="2">The sequence shown here is derived from an EMBL/GenBank/DDBJ whole genome shotgun (WGS) entry which is preliminary data.</text>
</comment>
<evidence type="ECO:0000256" key="1">
    <source>
        <dbReference type="SAM" id="SignalP"/>
    </source>
</evidence>
<gene>
    <name evidence="2" type="ORF">KK062_23030</name>
</gene>
<evidence type="ECO:0000313" key="2">
    <source>
        <dbReference type="EMBL" id="MBT1711136.1"/>
    </source>
</evidence>
<dbReference type="SUPFAM" id="SSF160574">
    <property type="entry name" value="BT0923-like"/>
    <property type="match status" value="1"/>
</dbReference>
<dbReference type="Gene3D" id="3.10.450.360">
    <property type="match status" value="1"/>
</dbReference>
<evidence type="ECO:0008006" key="4">
    <source>
        <dbReference type="Google" id="ProtNLM"/>
    </source>
</evidence>
<name>A0AAP2E179_9BACT</name>
<protein>
    <recommendedName>
        <fullName evidence="4">PepSY domain-containing protein</fullName>
    </recommendedName>
</protein>
<proteinExistence type="predicted"/>
<feature type="chain" id="PRO_5042923734" description="PepSY domain-containing protein" evidence="1">
    <location>
        <begin position="23"/>
        <end position="104"/>
    </location>
</feature>